<accession>A0A9P4IDZ3</accession>
<organism evidence="2 3">
    <name type="scientific">Rhizodiscina lignyota</name>
    <dbReference type="NCBI Taxonomy" id="1504668"/>
    <lineage>
        <taxon>Eukaryota</taxon>
        <taxon>Fungi</taxon>
        <taxon>Dikarya</taxon>
        <taxon>Ascomycota</taxon>
        <taxon>Pezizomycotina</taxon>
        <taxon>Dothideomycetes</taxon>
        <taxon>Pleosporomycetidae</taxon>
        <taxon>Aulographales</taxon>
        <taxon>Rhizodiscinaceae</taxon>
        <taxon>Rhizodiscina</taxon>
    </lineage>
</organism>
<name>A0A9P4IDZ3_9PEZI</name>
<evidence type="ECO:0000313" key="2">
    <source>
        <dbReference type="EMBL" id="KAF2099845.1"/>
    </source>
</evidence>
<proteinExistence type="predicted"/>
<evidence type="ECO:0000313" key="3">
    <source>
        <dbReference type="Proteomes" id="UP000799772"/>
    </source>
</evidence>
<keyword evidence="3" id="KW-1185">Reference proteome</keyword>
<dbReference type="EMBL" id="ML978125">
    <property type="protein sequence ID" value="KAF2099845.1"/>
    <property type="molecule type" value="Genomic_DNA"/>
</dbReference>
<evidence type="ECO:0000256" key="1">
    <source>
        <dbReference type="SAM" id="MobiDB-lite"/>
    </source>
</evidence>
<feature type="region of interest" description="Disordered" evidence="1">
    <location>
        <begin position="262"/>
        <end position="282"/>
    </location>
</feature>
<dbReference type="AlphaFoldDB" id="A0A9P4IDZ3"/>
<sequence>MAPNSRNDPNLRRRIARLRLPLRTDSQSKISKRKELKSTIDLLKSRLHPLYPQPIGGAPHPKFPKTIIHWLLLTEDELDSIAHYYGQSTPNKYTNKYPAPMGWDKEFLAKPDVISPQLMPWDEDWLVQFGSGRQDSLNSNSCASTPNQISSTCAEFSSLTTSEAASETLSSPQSTFGDHNTGSNHRRHRHPPIVGTAMPEADPPYPVTPKALTTKERVCIKRRKLGKFMGLRGCETPVAEMELRVRFLEAKLGRAIRGALNEPSIDDWSPRSKRPSFGKGLL</sequence>
<gene>
    <name evidence="2" type="ORF">NA57DRAFT_75349</name>
</gene>
<comment type="caution">
    <text evidence="2">The sequence shown here is derived from an EMBL/GenBank/DDBJ whole genome shotgun (WGS) entry which is preliminary data.</text>
</comment>
<reference evidence="2" key="1">
    <citation type="journal article" date="2020" name="Stud. Mycol.">
        <title>101 Dothideomycetes genomes: a test case for predicting lifestyles and emergence of pathogens.</title>
        <authorList>
            <person name="Haridas S."/>
            <person name="Albert R."/>
            <person name="Binder M."/>
            <person name="Bloem J."/>
            <person name="Labutti K."/>
            <person name="Salamov A."/>
            <person name="Andreopoulos B."/>
            <person name="Baker S."/>
            <person name="Barry K."/>
            <person name="Bills G."/>
            <person name="Bluhm B."/>
            <person name="Cannon C."/>
            <person name="Castanera R."/>
            <person name="Culley D."/>
            <person name="Daum C."/>
            <person name="Ezra D."/>
            <person name="Gonzalez J."/>
            <person name="Henrissat B."/>
            <person name="Kuo A."/>
            <person name="Liang C."/>
            <person name="Lipzen A."/>
            <person name="Lutzoni F."/>
            <person name="Magnuson J."/>
            <person name="Mondo S."/>
            <person name="Nolan M."/>
            <person name="Ohm R."/>
            <person name="Pangilinan J."/>
            <person name="Park H.-J."/>
            <person name="Ramirez L."/>
            <person name="Alfaro M."/>
            <person name="Sun H."/>
            <person name="Tritt A."/>
            <person name="Yoshinaga Y."/>
            <person name="Zwiers L.-H."/>
            <person name="Turgeon B."/>
            <person name="Goodwin S."/>
            <person name="Spatafora J."/>
            <person name="Crous P."/>
            <person name="Grigoriev I."/>
        </authorList>
    </citation>
    <scope>NUCLEOTIDE SEQUENCE</scope>
    <source>
        <strain evidence="2">CBS 133067</strain>
    </source>
</reference>
<protein>
    <submittedName>
        <fullName evidence="2">Uncharacterized protein</fullName>
    </submittedName>
</protein>
<feature type="compositionally biased region" description="Polar residues" evidence="1">
    <location>
        <begin position="172"/>
        <end position="183"/>
    </location>
</feature>
<feature type="region of interest" description="Disordered" evidence="1">
    <location>
        <begin position="164"/>
        <end position="209"/>
    </location>
</feature>
<dbReference type="Proteomes" id="UP000799772">
    <property type="component" value="Unassembled WGS sequence"/>
</dbReference>
<dbReference type="OrthoDB" id="4156665at2759"/>